<name>A0AAE3U5A9_9BACT</name>
<evidence type="ECO:0000256" key="1">
    <source>
        <dbReference type="SAM" id="Phobius"/>
    </source>
</evidence>
<organism evidence="2 3">
    <name type="scientific">Xanthocytophaga flava</name>
    <dbReference type="NCBI Taxonomy" id="3048013"/>
    <lineage>
        <taxon>Bacteria</taxon>
        <taxon>Pseudomonadati</taxon>
        <taxon>Bacteroidota</taxon>
        <taxon>Cytophagia</taxon>
        <taxon>Cytophagales</taxon>
        <taxon>Rhodocytophagaceae</taxon>
        <taxon>Xanthocytophaga</taxon>
    </lineage>
</organism>
<evidence type="ECO:0000313" key="3">
    <source>
        <dbReference type="Proteomes" id="UP001241110"/>
    </source>
</evidence>
<keyword evidence="1" id="KW-1133">Transmembrane helix</keyword>
<proteinExistence type="predicted"/>
<dbReference type="RefSeq" id="WP_313976629.1">
    <property type="nucleotide sequence ID" value="NZ_JASJOS010000002.1"/>
</dbReference>
<keyword evidence="1" id="KW-0472">Membrane</keyword>
<dbReference type="AlphaFoldDB" id="A0AAE3U5A9"/>
<comment type="caution">
    <text evidence="2">The sequence shown here is derived from an EMBL/GenBank/DDBJ whole genome shotgun (WGS) entry which is preliminary data.</text>
</comment>
<evidence type="ECO:0000313" key="2">
    <source>
        <dbReference type="EMBL" id="MDJ1480061.1"/>
    </source>
</evidence>
<feature type="transmembrane region" description="Helical" evidence="1">
    <location>
        <begin position="185"/>
        <end position="202"/>
    </location>
</feature>
<feature type="transmembrane region" description="Helical" evidence="1">
    <location>
        <begin position="69"/>
        <end position="91"/>
    </location>
</feature>
<feature type="transmembrane region" description="Helical" evidence="1">
    <location>
        <begin position="111"/>
        <end position="131"/>
    </location>
</feature>
<accession>A0AAE3U5A9</accession>
<gene>
    <name evidence="2" type="ORF">QNI16_06155</name>
</gene>
<protein>
    <submittedName>
        <fullName evidence="2">Uncharacterized protein</fullName>
    </submittedName>
</protein>
<dbReference type="Proteomes" id="UP001241110">
    <property type="component" value="Unassembled WGS sequence"/>
</dbReference>
<reference evidence="2" key="1">
    <citation type="submission" date="2023-05" db="EMBL/GenBank/DDBJ databases">
        <authorList>
            <person name="Zhang X."/>
        </authorList>
    </citation>
    <scope>NUCLEOTIDE SEQUENCE</scope>
    <source>
        <strain evidence="2">YF14B1</strain>
    </source>
</reference>
<feature type="transmembrane region" description="Helical" evidence="1">
    <location>
        <begin position="24"/>
        <end position="49"/>
    </location>
</feature>
<feature type="transmembrane region" description="Helical" evidence="1">
    <location>
        <begin position="161"/>
        <end position="179"/>
    </location>
</feature>
<dbReference type="EMBL" id="JASJOS010000002">
    <property type="protein sequence ID" value="MDJ1480061.1"/>
    <property type="molecule type" value="Genomic_DNA"/>
</dbReference>
<sequence length="207" mass="23230">MNQPKDHLDTLHEIRDLMEKSSRFISLSGLSGVSAGIFALFGAAAAFVILQSDSFFYTDYRAALDHTQVLWLLVLDAVITLFLSFVVAMIFTVRQARRKGQAIWSKTAQRLTINMMIPLVTGGVFCLAFLYQGYIGIIAPSMLVFYGLALINGSKYTLHDIRYLGICEIILGLIATFFIGYGLLFWAIGFGVLHIIYGIVMYRKYEK</sequence>
<feature type="transmembrane region" description="Helical" evidence="1">
    <location>
        <begin position="137"/>
        <end position="154"/>
    </location>
</feature>
<keyword evidence="1" id="KW-0812">Transmembrane</keyword>